<dbReference type="PANTHER" id="PTHR48219:SF2">
    <property type="entry name" value="VACUOLAR PROTEIN SORTING-ASSOCIATED PROTEIN 62"/>
    <property type="match status" value="1"/>
</dbReference>
<reference evidence="2 3" key="1">
    <citation type="submission" date="2019-09" db="EMBL/GenBank/DDBJ databases">
        <authorList>
            <person name="Chandra G."/>
            <person name="Truman W A."/>
        </authorList>
    </citation>
    <scope>NUCLEOTIDE SEQUENCE [LARGE SCALE GENOMIC DNA]</scope>
    <source>
        <strain evidence="2">PS918</strain>
    </source>
</reference>
<dbReference type="OrthoDB" id="1495469at2"/>
<proteinExistence type="predicted"/>
<dbReference type="RefSeq" id="WP_150771939.1">
    <property type="nucleotide sequence ID" value="NZ_CABVIY010000005.1"/>
</dbReference>
<sequence>MTTENDTLPTTQMEVIQHDNLLINFTTEFNRVLDTRTLDSSAAGFWRPAPPPDVLPGYFPLGDLAISGDTNINGLRVAAVVRDSGSPSADNTKGKALSRPEDFERVWTDSGSGATTDASIWRPIPPEGYVALGMVCSNDSVKPSLNAVRCVRADLVIASSVGELIWNDAGSGATQNFSAWRIQPPTAAPGEIYFTPGAFFGVQSHDKPATALVYALRMQIPLEVASAPEAPELSGYEAPSAIETGKTTQVVKLPWFAVKDAMPPIDQLRTSSVYRLERTDQWVLVGHGRNTSDKARPIKWAANRAQDTIRTQVFCRISSIEIASAWPIEPARHVPAIDFSANLNERFTHTEKFSDSWWNTAPRDIIAMAAKNKAVVVYQMQSTYVLLREDGTQVAISIDYTDDESLHLSEFPSEDSPAITPQPMEQLPTATDTAP</sequence>
<organism evidence="2 3">
    <name type="scientific">Pseudomonas fluorescens</name>
    <dbReference type="NCBI Taxonomy" id="294"/>
    <lineage>
        <taxon>Bacteria</taxon>
        <taxon>Pseudomonadati</taxon>
        <taxon>Pseudomonadota</taxon>
        <taxon>Gammaproteobacteria</taxon>
        <taxon>Pseudomonadales</taxon>
        <taxon>Pseudomonadaceae</taxon>
        <taxon>Pseudomonas</taxon>
    </lineage>
</organism>
<name>A0A5E7TH80_PSEFL</name>
<protein>
    <recommendedName>
        <fullName evidence="4">DUF946 domain-containing protein</fullName>
    </recommendedName>
</protein>
<gene>
    <name evidence="2" type="ORF">PS918_03924</name>
</gene>
<feature type="region of interest" description="Disordered" evidence="1">
    <location>
        <begin position="409"/>
        <end position="435"/>
    </location>
</feature>
<accession>A0A5E7TH80</accession>
<evidence type="ECO:0000313" key="2">
    <source>
        <dbReference type="EMBL" id="VVP98412.1"/>
    </source>
</evidence>
<dbReference type="Pfam" id="PF06101">
    <property type="entry name" value="Vps62"/>
    <property type="match status" value="1"/>
</dbReference>
<dbReference type="PANTHER" id="PTHR48219">
    <property type="entry name" value="VACUOLAR PROTEIN SORTING-ASSOCIATED PROTEIN 62-RELATED"/>
    <property type="match status" value="1"/>
</dbReference>
<dbReference type="Proteomes" id="UP000326611">
    <property type="component" value="Unassembled WGS sequence"/>
</dbReference>
<evidence type="ECO:0000256" key="1">
    <source>
        <dbReference type="SAM" id="MobiDB-lite"/>
    </source>
</evidence>
<dbReference type="AlphaFoldDB" id="A0A5E7TH80"/>
<evidence type="ECO:0000313" key="3">
    <source>
        <dbReference type="Proteomes" id="UP000326611"/>
    </source>
</evidence>
<dbReference type="InterPro" id="IPR009291">
    <property type="entry name" value="Vps62"/>
</dbReference>
<dbReference type="EMBL" id="CABVIY010000005">
    <property type="protein sequence ID" value="VVP98412.1"/>
    <property type="molecule type" value="Genomic_DNA"/>
</dbReference>
<evidence type="ECO:0008006" key="4">
    <source>
        <dbReference type="Google" id="ProtNLM"/>
    </source>
</evidence>